<evidence type="ECO:0000256" key="11">
    <source>
        <dbReference type="ARBA" id="ARBA00047944"/>
    </source>
</evidence>
<dbReference type="EC" id="2.1.1.193" evidence="3 12"/>
<accession>A0A6C0U7R6</accession>
<reference evidence="15 16" key="1">
    <citation type="submission" date="2020-02" db="EMBL/GenBank/DDBJ databases">
        <title>Genome sequencing for Kineobactrum sp. M2.</title>
        <authorList>
            <person name="Park S.-J."/>
        </authorList>
    </citation>
    <scope>NUCLEOTIDE SEQUENCE [LARGE SCALE GENOMIC DNA]</scope>
    <source>
        <strain evidence="15 16">M2</strain>
    </source>
</reference>
<evidence type="ECO:0000256" key="5">
    <source>
        <dbReference type="ARBA" id="ARBA00022490"/>
    </source>
</evidence>
<name>A0A6C0U7R6_9GAMM</name>
<dbReference type="InterPro" id="IPR015947">
    <property type="entry name" value="PUA-like_sf"/>
</dbReference>
<proteinExistence type="inferred from homology"/>
<dbReference type="NCBIfam" id="NF008692">
    <property type="entry name" value="PRK11713.1-5"/>
    <property type="match status" value="1"/>
</dbReference>
<dbReference type="InterPro" id="IPR029028">
    <property type="entry name" value="Alpha/beta_knot_MTases"/>
</dbReference>
<comment type="catalytic activity">
    <reaction evidence="11 12">
        <text>uridine(1498) in 16S rRNA + S-adenosyl-L-methionine = N(3)-methyluridine(1498) in 16S rRNA + S-adenosyl-L-homocysteine + H(+)</text>
        <dbReference type="Rhea" id="RHEA:42920"/>
        <dbReference type="Rhea" id="RHEA-COMP:10283"/>
        <dbReference type="Rhea" id="RHEA-COMP:10284"/>
        <dbReference type="ChEBI" id="CHEBI:15378"/>
        <dbReference type="ChEBI" id="CHEBI:57856"/>
        <dbReference type="ChEBI" id="CHEBI:59789"/>
        <dbReference type="ChEBI" id="CHEBI:65315"/>
        <dbReference type="ChEBI" id="CHEBI:74502"/>
        <dbReference type="EC" id="2.1.1.193"/>
    </reaction>
</comment>
<evidence type="ECO:0000259" key="13">
    <source>
        <dbReference type="Pfam" id="PF04452"/>
    </source>
</evidence>
<dbReference type="InterPro" id="IPR046887">
    <property type="entry name" value="RsmE_PUA-like"/>
</dbReference>
<comment type="function">
    <text evidence="10 12">Specifically methylates the N3 position of the uracil ring of uridine 1498 (m3U1498) in 16S rRNA. Acts on the fully assembled 30S ribosomal subunit.</text>
</comment>
<dbReference type="PANTHER" id="PTHR30027:SF3">
    <property type="entry name" value="16S RRNA (URACIL(1498)-N(3))-METHYLTRANSFERASE"/>
    <property type="match status" value="1"/>
</dbReference>
<evidence type="ECO:0000256" key="12">
    <source>
        <dbReference type="PIRNR" id="PIRNR015601"/>
    </source>
</evidence>
<organism evidence="15 16">
    <name type="scientific">Kineobactrum salinum</name>
    <dbReference type="NCBI Taxonomy" id="2708301"/>
    <lineage>
        <taxon>Bacteria</taxon>
        <taxon>Pseudomonadati</taxon>
        <taxon>Pseudomonadota</taxon>
        <taxon>Gammaproteobacteria</taxon>
        <taxon>Cellvibrionales</taxon>
        <taxon>Halieaceae</taxon>
        <taxon>Kineobactrum</taxon>
    </lineage>
</organism>
<keyword evidence="16" id="KW-1185">Reference proteome</keyword>
<dbReference type="GO" id="GO:0070042">
    <property type="term" value="F:rRNA (uridine-N3-)-methyltransferase activity"/>
    <property type="evidence" value="ECO:0007669"/>
    <property type="project" value="TreeGrafter"/>
</dbReference>
<comment type="similarity">
    <text evidence="2 12">Belongs to the RNA methyltransferase RsmE family.</text>
</comment>
<dbReference type="SUPFAM" id="SSF75217">
    <property type="entry name" value="alpha/beta knot"/>
    <property type="match status" value="1"/>
</dbReference>
<dbReference type="AlphaFoldDB" id="A0A6C0U7R6"/>
<evidence type="ECO:0000313" key="15">
    <source>
        <dbReference type="EMBL" id="QIB65524.1"/>
    </source>
</evidence>
<feature type="domain" description="Ribosomal RNA small subunit methyltransferase E methyltransferase" evidence="13">
    <location>
        <begin position="75"/>
        <end position="238"/>
    </location>
</feature>
<keyword evidence="6 12" id="KW-0698">rRNA processing</keyword>
<keyword evidence="7 12" id="KW-0489">Methyltransferase</keyword>
<dbReference type="InterPro" id="IPR046886">
    <property type="entry name" value="RsmE_MTase_dom"/>
</dbReference>
<dbReference type="GO" id="GO:0005737">
    <property type="term" value="C:cytoplasm"/>
    <property type="evidence" value="ECO:0007669"/>
    <property type="project" value="UniProtKB-SubCell"/>
</dbReference>
<sequence>MRIPRIHTTRPLQADTELVLEPGPSQHLSRVLRLAAGASLLLFDGAGREFSARILASDRKRVTVLLLEQQAPQRESPLWIHLGIGISRGDRMDWVVQKATELGVAAITPLFTGRTEVRLQGERQSRKRQHWQQVAISACEQSGRATLPRLSEPALLAQWLQLGGADRRFVLHHRATGAAGINTAAAAPRSVSLLVGPEGGLDEAEIQAAEAAGFEALALGPRVLRTETAPLAALAILQARWGDMGGLL</sequence>
<evidence type="ECO:0000256" key="1">
    <source>
        <dbReference type="ARBA" id="ARBA00004496"/>
    </source>
</evidence>
<dbReference type="CDD" id="cd18084">
    <property type="entry name" value="RsmE-like"/>
    <property type="match status" value="1"/>
</dbReference>
<evidence type="ECO:0000259" key="14">
    <source>
        <dbReference type="Pfam" id="PF20260"/>
    </source>
</evidence>
<comment type="subcellular location">
    <subcellularLocation>
        <location evidence="1 12">Cytoplasm</location>
    </subcellularLocation>
</comment>
<evidence type="ECO:0000256" key="10">
    <source>
        <dbReference type="ARBA" id="ARBA00025699"/>
    </source>
</evidence>
<evidence type="ECO:0000256" key="3">
    <source>
        <dbReference type="ARBA" id="ARBA00012328"/>
    </source>
</evidence>
<dbReference type="RefSeq" id="WP_163494797.1">
    <property type="nucleotide sequence ID" value="NZ_CP048711.1"/>
</dbReference>
<evidence type="ECO:0000256" key="6">
    <source>
        <dbReference type="ARBA" id="ARBA00022552"/>
    </source>
</evidence>
<evidence type="ECO:0000313" key="16">
    <source>
        <dbReference type="Proteomes" id="UP000477680"/>
    </source>
</evidence>
<evidence type="ECO:0000256" key="7">
    <source>
        <dbReference type="ARBA" id="ARBA00022603"/>
    </source>
</evidence>
<dbReference type="Pfam" id="PF04452">
    <property type="entry name" value="Methyltrans_RNA"/>
    <property type="match status" value="1"/>
</dbReference>
<evidence type="ECO:0000256" key="9">
    <source>
        <dbReference type="ARBA" id="ARBA00022691"/>
    </source>
</evidence>
<dbReference type="NCBIfam" id="TIGR00046">
    <property type="entry name" value="RsmE family RNA methyltransferase"/>
    <property type="match status" value="1"/>
</dbReference>
<dbReference type="GO" id="GO:0070475">
    <property type="term" value="P:rRNA base methylation"/>
    <property type="evidence" value="ECO:0007669"/>
    <property type="project" value="TreeGrafter"/>
</dbReference>
<dbReference type="EMBL" id="CP048711">
    <property type="protein sequence ID" value="QIB65524.1"/>
    <property type="molecule type" value="Genomic_DNA"/>
</dbReference>
<protein>
    <recommendedName>
        <fullName evidence="4 12">Ribosomal RNA small subunit methyltransferase E</fullName>
        <ecNumber evidence="3 12">2.1.1.193</ecNumber>
    </recommendedName>
</protein>
<dbReference type="Gene3D" id="3.40.1280.10">
    <property type="match status" value="1"/>
</dbReference>
<dbReference type="SUPFAM" id="SSF88697">
    <property type="entry name" value="PUA domain-like"/>
    <property type="match status" value="1"/>
</dbReference>
<dbReference type="Gene3D" id="2.40.240.20">
    <property type="entry name" value="Hypothetical PUA domain-like, domain 1"/>
    <property type="match status" value="1"/>
</dbReference>
<dbReference type="KEGG" id="kim:G3T16_09015"/>
<dbReference type="PIRSF" id="PIRSF015601">
    <property type="entry name" value="MTase_slr0722"/>
    <property type="match status" value="1"/>
</dbReference>
<dbReference type="Proteomes" id="UP000477680">
    <property type="component" value="Chromosome"/>
</dbReference>
<evidence type="ECO:0000256" key="8">
    <source>
        <dbReference type="ARBA" id="ARBA00022679"/>
    </source>
</evidence>
<dbReference type="InterPro" id="IPR029026">
    <property type="entry name" value="tRNA_m1G_MTases_N"/>
</dbReference>
<keyword evidence="8 12" id="KW-0808">Transferase</keyword>
<dbReference type="PANTHER" id="PTHR30027">
    <property type="entry name" value="RIBOSOMAL RNA SMALL SUBUNIT METHYLTRANSFERASE E"/>
    <property type="match status" value="1"/>
</dbReference>
<dbReference type="Pfam" id="PF20260">
    <property type="entry name" value="PUA_4"/>
    <property type="match status" value="1"/>
</dbReference>
<feature type="domain" description="Ribosomal RNA small subunit methyltransferase E PUA-like" evidence="14">
    <location>
        <begin position="27"/>
        <end position="66"/>
    </location>
</feature>
<evidence type="ECO:0000256" key="4">
    <source>
        <dbReference type="ARBA" id="ARBA00013673"/>
    </source>
</evidence>
<gene>
    <name evidence="15" type="ORF">G3T16_09015</name>
</gene>
<keyword evidence="5 12" id="KW-0963">Cytoplasm</keyword>
<evidence type="ECO:0000256" key="2">
    <source>
        <dbReference type="ARBA" id="ARBA00005528"/>
    </source>
</evidence>
<dbReference type="InterPro" id="IPR006700">
    <property type="entry name" value="RsmE"/>
</dbReference>
<keyword evidence="9 12" id="KW-0949">S-adenosyl-L-methionine</keyword>